<reference evidence="13 15" key="1">
    <citation type="submission" date="2019-09" db="EMBL/GenBank/DDBJ databases">
        <title>Butyricimonas paravirosa DSM 105722 (=214-4 = JCM 18677 = CCUG 65563).</title>
        <authorList>
            <person name="Le Roy T."/>
            <person name="Cani P.D."/>
        </authorList>
    </citation>
    <scope>NUCLEOTIDE SEQUENCE [LARGE SCALE GENOMIC DNA]</scope>
    <source>
        <strain evidence="13 15">DSM 105722</strain>
    </source>
</reference>
<protein>
    <submittedName>
        <fullName evidence="13">SusC/RagA family TonB-linked outer membrane protein</fullName>
    </submittedName>
    <submittedName>
        <fullName evidence="12">TonB-linked SusC/RagA family outer membrane protein</fullName>
    </submittedName>
</protein>
<keyword evidence="3 10" id="KW-1134">Transmembrane beta strand</keyword>
<dbReference type="Gene3D" id="2.40.170.20">
    <property type="entry name" value="TonB-dependent receptor, beta-barrel domain"/>
    <property type="match status" value="1"/>
</dbReference>
<keyword evidence="7" id="KW-0798">TonB box</keyword>
<dbReference type="InterPro" id="IPR023996">
    <property type="entry name" value="TonB-dep_OMP_SusC/RagA"/>
</dbReference>
<keyword evidence="8 10" id="KW-0472">Membrane</keyword>
<keyword evidence="2 10" id="KW-0813">Transport</keyword>
<dbReference type="InterPro" id="IPR023997">
    <property type="entry name" value="TonB-dep_OMP_SusC/RagA_CS"/>
</dbReference>
<dbReference type="InterPro" id="IPR011662">
    <property type="entry name" value="Secretin/TonB_short_N"/>
</dbReference>
<evidence type="ECO:0000313" key="12">
    <source>
        <dbReference type="EMBL" id="NJC16485.1"/>
    </source>
</evidence>
<evidence type="ECO:0000256" key="1">
    <source>
        <dbReference type="ARBA" id="ARBA00004571"/>
    </source>
</evidence>
<dbReference type="EMBL" id="JAATLI010000001">
    <property type="protein sequence ID" value="NJC16485.1"/>
    <property type="molecule type" value="Genomic_DNA"/>
</dbReference>
<organism evidence="12 14">
    <name type="scientific">Butyricimonas paravirosa</name>
    <dbReference type="NCBI Taxonomy" id="1472417"/>
    <lineage>
        <taxon>Bacteria</taxon>
        <taxon>Pseudomonadati</taxon>
        <taxon>Bacteroidota</taxon>
        <taxon>Bacteroidia</taxon>
        <taxon>Bacteroidales</taxon>
        <taxon>Odoribacteraceae</taxon>
        <taxon>Butyricimonas</taxon>
    </lineage>
</organism>
<dbReference type="Gene3D" id="2.60.40.1120">
    <property type="entry name" value="Carboxypeptidase-like, regulatory domain"/>
    <property type="match status" value="1"/>
</dbReference>
<keyword evidence="5 10" id="KW-0812">Transmembrane</keyword>
<proteinExistence type="inferred from homology"/>
<keyword evidence="6" id="KW-0408">Iron</keyword>
<evidence type="ECO:0000313" key="13">
    <source>
        <dbReference type="EMBL" id="WOF13017.1"/>
    </source>
</evidence>
<dbReference type="SUPFAM" id="SSF56935">
    <property type="entry name" value="Porins"/>
    <property type="match status" value="1"/>
</dbReference>
<dbReference type="Pfam" id="PF00593">
    <property type="entry name" value="TonB_dep_Rec_b-barrel"/>
    <property type="match status" value="1"/>
</dbReference>
<dbReference type="GeneID" id="86892116"/>
<name>A0A7X6BH47_9BACT</name>
<dbReference type="EMBL" id="CP043839">
    <property type="protein sequence ID" value="WOF13017.1"/>
    <property type="molecule type" value="Genomic_DNA"/>
</dbReference>
<evidence type="ECO:0000259" key="11">
    <source>
        <dbReference type="SMART" id="SM00965"/>
    </source>
</evidence>
<dbReference type="GO" id="GO:0006826">
    <property type="term" value="P:iron ion transport"/>
    <property type="evidence" value="ECO:0007669"/>
    <property type="project" value="UniProtKB-KW"/>
</dbReference>
<dbReference type="AlphaFoldDB" id="A0A7X6BH47"/>
<dbReference type="SMART" id="SM00965">
    <property type="entry name" value="STN"/>
    <property type="match status" value="1"/>
</dbReference>
<dbReference type="InterPro" id="IPR000531">
    <property type="entry name" value="Beta-barrel_TonB"/>
</dbReference>
<evidence type="ECO:0000313" key="15">
    <source>
        <dbReference type="Proteomes" id="UP001302374"/>
    </source>
</evidence>
<dbReference type="RefSeq" id="WP_118305243.1">
    <property type="nucleotide sequence ID" value="NZ_BMPA01000001.1"/>
</dbReference>
<dbReference type="SUPFAM" id="SSF49464">
    <property type="entry name" value="Carboxypeptidase regulatory domain-like"/>
    <property type="match status" value="1"/>
</dbReference>
<dbReference type="InterPro" id="IPR036942">
    <property type="entry name" value="Beta-barrel_TonB_sf"/>
</dbReference>
<evidence type="ECO:0000256" key="2">
    <source>
        <dbReference type="ARBA" id="ARBA00022448"/>
    </source>
</evidence>
<comment type="subcellular location">
    <subcellularLocation>
        <location evidence="1 10">Cell outer membrane</location>
        <topology evidence="1 10">Multi-pass membrane protein</topology>
    </subcellularLocation>
</comment>
<evidence type="ECO:0000256" key="3">
    <source>
        <dbReference type="ARBA" id="ARBA00022452"/>
    </source>
</evidence>
<sequence>MKKKRLIKAGTSALAYQKLKKIMKLNVLFLFVFCFNLSASVFSQHMKVSLKLEKASMEEFFQVIQDKTGLSFLYNSKLFGNEEKITLDIVDKPLNEILTEVLEPKGFTYKYRDEVIVVKKIPIHAQQEKEKRSITGIVKDDTEAPLPGATVLIKGTLTGVVTDVNGNFSLSTEDVPNITIVISFVGMKTREIVVDGNKPLEIVLLPNTEELGQVVITGYYQLSQERSAGSFSVVKGEELSLKSDPSIIGRLNGLIPGFVVNPSGTDKYLLRGATSINSSREPLFVVDGMPMELNTLEATVNPEDVLNVSVLKDATASSIWGARAANGVIVITTKRGRLQEKTRISYTGSLQLQGLPDFDYLDYMRARDYVDFAVSVFDPVKTNYGTNVLGRYGIITPVERILYKGETGEYSATEVERELDKLRNSDNRKQIEDYLYRWKTVHQHNISLYGGSDKAAYFLSVNYRNTKPQQKTVNEDRLIIDTKNDFNLTSWLKLSVGANISYMNKKYKYLPDAVGMIPYERLKDADGNPTSQMHMFYSDEAVAWTGQELDKRNMMHYDYVLLNELDLQKNKESVFNARIQGKLDIKLYDGLTFESQFQYQNGYGKVEKLDKAESFKVRNLIAQQTPLTAGSVSRVPVGAIQDKTWSNTIEWIVRNQVSYDLSIRDEHNITMLAGTEIRKNIHEIDNRIVYGYNENTKQHISLNEQQMIAGVTGGTIVDPNSQTSSQQSFTNGFGTGYVKYDKRFFSLYANAAYDYKSKYGLNASIRVDQANLFGTDIRYKPIWSVGVLWNLHHEDFWNRDLFDRFTFRISRGIAGNTPNSEVGGPYDIISSAGYGNFSFGQTQSSMNIISPALKNLKWEKTTITNLGIDFSTLQNRLSGSVDFYRKNTNDLIGQQTIDPTGGFATISTNIGKMRNTGIEIMLSSINIAKNDFKWSSSFNFAYNRNKVVDIYVEPNITQYISTYQPVFIQGYEAYSIFSYKWAGLNEIGEPTVYDENGQATDKAISDINALVHSGTAQPPFTGSLSNTFSYKNLTLSIQIIYNLGHKMRDDVPGTNISGRLLYSQALNGDIWKNPIHKDMKHAWRKAGDDTNVPRWLPVGESRHVREYYPAADINIINASYIYINDITLSYNLPSSIVSPLKLKQCMLSVQVSNPYCWKANKEGVDPRFVGSMIGGQRTLKYGPEYMLKLNVHF</sequence>
<gene>
    <name evidence="13" type="ORF">F1644_12445</name>
    <name evidence="12" type="ORF">GGR15_000087</name>
</gene>
<dbReference type="PROSITE" id="PS52016">
    <property type="entry name" value="TONB_DEPENDENT_REC_3"/>
    <property type="match status" value="1"/>
</dbReference>
<dbReference type="InterPro" id="IPR037066">
    <property type="entry name" value="Plug_dom_sf"/>
</dbReference>
<evidence type="ECO:0000313" key="14">
    <source>
        <dbReference type="Proteomes" id="UP000576368"/>
    </source>
</evidence>
<dbReference type="InterPro" id="IPR008969">
    <property type="entry name" value="CarboxyPept-like_regulatory"/>
</dbReference>
<dbReference type="Proteomes" id="UP000576368">
    <property type="component" value="Unassembled WGS sequence"/>
</dbReference>
<dbReference type="Gene3D" id="2.170.130.10">
    <property type="entry name" value="TonB-dependent receptor, plug domain"/>
    <property type="match status" value="1"/>
</dbReference>
<evidence type="ECO:0000256" key="10">
    <source>
        <dbReference type="PROSITE-ProRule" id="PRU01360"/>
    </source>
</evidence>
<keyword evidence="15" id="KW-1185">Reference proteome</keyword>
<evidence type="ECO:0000256" key="9">
    <source>
        <dbReference type="ARBA" id="ARBA00023237"/>
    </source>
</evidence>
<dbReference type="InterPro" id="IPR039426">
    <property type="entry name" value="TonB-dep_rcpt-like"/>
</dbReference>
<feature type="domain" description="Secretin/TonB short N-terminal" evidence="11">
    <location>
        <begin position="70"/>
        <end position="121"/>
    </location>
</feature>
<dbReference type="NCBIfam" id="TIGR04056">
    <property type="entry name" value="OMP_RagA_SusC"/>
    <property type="match status" value="1"/>
</dbReference>
<accession>A0A7X6BH47</accession>
<dbReference type="Pfam" id="PF13715">
    <property type="entry name" value="CarbopepD_reg_2"/>
    <property type="match status" value="1"/>
</dbReference>
<evidence type="ECO:0000256" key="4">
    <source>
        <dbReference type="ARBA" id="ARBA00022496"/>
    </source>
</evidence>
<keyword evidence="9 10" id="KW-0998">Cell outer membrane</keyword>
<evidence type="ECO:0000256" key="5">
    <source>
        <dbReference type="ARBA" id="ARBA00022692"/>
    </source>
</evidence>
<evidence type="ECO:0000256" key="7">
    <source>
        <dbReference type="ARBA" id="ARBA00023077"/>
    </source>
</evidence>
<dbReference type="Proteomes" id="UP001302374">
    <property type="component" value="Chromosome"/>
</dbReference>
<reference evidence="12 14" key="2">
    <citation type="submission" date="2020-03" db="EMBL/GenBank/DDBJ databases">
        <title>Genomic Encyclopedia of Type Strains, Phase IV (KMG-IV): sequencing the most valuable type-strain genomes for metagenomic binning, comparative biology and taxonomic classification.</title>
        <authorList>
            <person name="Goeker M."/>
        </authorList>
    </citation>
    <scope>NUCLEOTIDE SEQUENCE [LARGE SCALE GENOMIC DNA]</scope>
    <source>
        <strain evidence="12 14">DSM 105722</strain>
    </source>
</reference>
<evidence type="ECO:0000256" key="6">
    <source>
        <dbReference type="ARBA" id="ARBA00023004"/>
    </source>
</evidence>
<evidence type="ECO:0000256" key="8">
    <source>
        <dbReference type="ARBA" id="ARBA00023136"/>
    </source>
</evidence>
<keyword evidence="4" id="KW-0410">Iron transport</keyword>
<keyword evidence="4" id="KW-0406">Ion transport</keyword>
<dbReference type="NCBIfam" id="TIGR04057">
    <property type="entry name" value="SusC_RagA_signa"/>
    <property type="match status" value="1"/>
</dbReference>
<comment type="similarity">
    <text evidence="10">Belongs to the TonB-dependent receptor family.</text>
</comment>
<dbReference type="GO" id="GO:0009279">
    <property type="term" value="C:cell outer membrane"/>
    <property type="evidence" value="ECO:0007669"/>
    <property type="project" value="UniProtKB-SubCell"/>
</dbReference>